<dbReference type="AlphaFoldDB" id="A0A2H3JK30"/>
<dbReference type="STRING" id="742152.A0A2H3JK30"/>
<dbReference type="OrthoDB" id="2676448at2759"/>
<protein>
    <submittedName>
        <fullName evidence="1">Uncharacterized protein</fullName>
    </submittedName>
</protein>
<accession>A0A2H3JK30</accession>
<keyword evidence="2" id="KW-1185">Reference proteome</keyword>
<dbReference type="Proteomes" id="UP000218811">
    <property type="component" value="Unassembled WGS sequence"/>
</dbReference>
<sequence length="273" mass="31230">MRWVPGSAAYEAGVAELAKRDYRRALDDLERLIVQRLFELTKLGISGIGYKLREKIGKALKARAEAIKKALLRYNQCAAQLIPSRPALSWTDIMDMVSVADFDLLRDAREDIRMQPWTQRINRRAMNLYFNIKRAHEEVEQLNVEIRRLLTFMYDEHADYFHAIAHLIITNPALAHELSLRWEYRSQVHEKIVGCIWQTSCLPGFTGNVLTGHRIGRDTSLNNGVPLPPWAKPVVSAHPVAEDEEVGEDGIPGLSNERDAYHFVNFLDDLGKE</sequence>
<evidence type="ECO:0000313" key="1">
    <source>
        <dbReference type="EMBL" id="PCH39159.1"/>
    </source>
</evidence>
<gene>
    <name evidence="1" type="ORF">WOLCODRAFT_85241</name>
</gene>
<dbReference type="EMBL" id="KB467965">
    <property type="protein sequence ID" value="PCH39159.1"/>
    <property type="molecule type" value="Genomic_DNA"/>
</dbReference>
<proteinExistence type="predicted"/>
<evidence type="ECO:0000313" key="2">
    <source>
        <dbReference type="Proteomes" id="UP000218811"/>
    </source>
</evidence>
<organism evidence="1 2">
    <name type="scientific">Wolfiporia cocos (strain MD-104)</name>
    <name type="common">Brown rot fungus</name>
    <dbReference type="NCBI Taxonomy" id="742152"/>
    <lineage>
        <taxon>Eukaryota</taxon>
        <taxon>Fungi</taxon>
        <taxon>Dikarya</taxon>
        <taxon>Basidiomycota</taxon>
        <taxon>Agaricomycotina</taxon>
        <taxon>Agaricomycetes</taxon>
        <taxon>Polyporales</taxon>
        <taxon>Phaeolaceae</taxon>
        <taxon>Wolfiporia</taxon>
    </lineage>
</organism>
<reference evidence="1 2" key="1">
    <citation type="journal article" date="2012" name="Science">
        <title>The Paleozoic origin of enzymatic lignin decomposition reconstructed from 31 fungal genomes.</title>
        <authorList>
            <person name="Floudas D."/>
            <person name="Binder M."/>
            <person name="Riley R."/>
            <person name="Barry K."/>
            <person name="Blanchette R.A."/>
            <person name="Henrissat B."/>
            <person name="Martinez A.T."/>
            <person name="Otillar R."/>
            <person name="Spatafora J.W."/>
            <person name="Yadav J.S."/>
            <person name="Aerts A."/>
            <person name="Benoit I."/>
            <person name="Boyd A."/>
            <person name="Carlson A."/>
            <person name="Copeland A."/>
            <person name="Coutinho P.M."/>
            <person name="de Vries R.P."/>
            <person name="Ferreira P."/>
            <person name="Findley K."/>
            <person name="Foster B."/>
            <person name="Gaskell J."/>
            <person name="Glotzer D."/>
            <person name="Gorecki P."/>
            <person name="Heitman J."/>
            <person name="Hesse C."/>
            <person name="Hori C."/>
            <person name="Igarashi K."/>
            <person name="Jurgens J.A."/>
            <person name="Kallen N."/>
            <person name="Kersten P."/>
            <person name="Kohler A."/>
            <person name="Kuees U."/>
            <person name="Kumar T.K.A."/>
            <person name="Kuo A."/>
            <person name="LaButti K."/>
            <person name="Larrondo L.F."/>
            <person name="Lindquist E."/>
            <person name="Ling A."/>
            <person name="Lombard V."/>
            <person name="Lucas S."/>
            <person name="Lundell T."/>
            <person name="Martin R."/>
            <person name="McLaughlin D.J."/>
            <person name="Morgenstern I."/>
            <person name="Morin E."/>
            <person name="Murat C."/>
            <person name="Nagy L.G."/>
            <person name="Nolan M."/>
            <person name="Ohm R.A."/>
            <person name="Patyshakuliyeva A."/>
            <person name="Rokas A."/>
            <person name="Ruiz-Duenas F.J."/>
            <person name="Sabat G."/>
            <person name="Salamov A."/>
            <person name="Samejima M."/>
            <person name="Schmutz J."/>
            <person name="Slot J.C."/>
            <person name="St John F."/>
            <person name="Stenlid J."/>
            <person name="Sun H."/>
            <person name="Sun S."/>
            <person name="Syed K."/>
            <person name="Tsang A."/>
            <person name="Wiebenga A."/>
            <person name="Young D."/>
            <person name="Pisabarro A."/>
            <person name="Eastwood D.C."/>
            <person name="Martin F."/>
            <person name="Cullen D."/>
            <person name="Grigoriev I.V."/>
            <person name="Hibbett D.S."/>
        </authorList>
    </citation>
    <scope>NUCLEOTIDE SEQUENCE [LARGE SCALE GENOMIC DNA]</scope>
    <source>
        <strain evidence="1 2">MD-104</strain>
    </source>
</reference>
<dbReference type="OMA" id="DARTDIC"/>
<name>A0A2H3JK30_WOLCO</name>